<dbReference type="PANTHER" id="PTHR35046">
    <property type="entry name" value="ZINC KNUCKLE (CCHC-TYPE) FAMILY PROTEIN"/>
    <property type="match status" value="1"/>
</dbReference>
<name>A0AAN8Y5H9_SOLBU</name>
<dbReference type="PANTHER" id="PTHR35046:SF21">
    <property type="entry name" value="RETROTRANSPOSON GAG DOMAIN-CONTAINING PROTEIN-RELATED"/>
    <property type="match status" value="1"/>
</dbReference>
<evidence type="ECO:0000313" key="3">
    <source>
        <dbReference type="EMBL" id="KAK6780099.1"/>
    </source>
</evidence>
<dbReference type="Pfam" id="PF03732">
    <property type="entry name" value="Retrotrans_gag"/>
    <property type="match status" value="1"/>
</dbReference>
<evidence type="ECO:0000313" key="4">
    <source>
        <dbReference type="Proteomes" id="UP001371456"/>
    </source>
</evidence>
<dbReference type="InterPro" id="IPR005162">
    <property type="entry name" value="Retrotrans_gag_dom"/>
</dbReference>
<gene>
    <name evidence="3" type="ORF">RDI58_022283</name>
</gene>
<dbReference type="AlphaFoldDB" id="A0AAN8Y5H9"/>
<feature type="compositionally biased region" description="Basic and acidic residues" evidence="1">
    <location>
        <begin position="237"/>
        <end position="267"/>
    </location>
</feature>
<dbReference type="EMBL" id="JBANQN010000009">
    <property type="protein sequence ID" value="KAK6780099.1"/>
    <property type="molecule type" value="Genomic_DNA"/>
</dbReference>
<protein>
    <recommendedName>
        <fullName evidence="2">Retrotransposon gag domain-containing protein</fullName>
    </recommendedName>
</protein>
<evidence type="ECO:0000256" key="1">
    <source>
        <dbReference type="SAM" id="MobiDB-lite"/>
    </source>
</evidence>
<sequence length="347" mass="40738">MGDQKYGNRGDMMGYRGDRMEYRGDRMVIRGNMFRERNDQDRGLNTIKVTLPKFKESSDPNEFLEWKFQSEQIFHTNNISKTLKAKYALMQFDGNGSTWWEFKRRERESHHNYELPTWQDLIALMVLRYLTPNYYQEMLKNLYMLRKGITSVEEYYDKFENLRMKSKIEENMEYTVEVDMKEENSYKAKSSLTSTWSKGRDNWKTTSSREQPKGGGQAAQVKLDYKSKASEQPQGDIRLKMKDEREEKNEGEGDRGEGEKGPLRDEEERLDKRVSFACFMEKGKSLVDDDEDLNMNANLLCVVRRIMGAFAKEELDQRENTFHARCTIHDKVCSLIIDSGGCTKCGE</sequence>
<organism evidence="3 4">
    <name type="scientific">Solanum bulbocastanum</name>
    <name type="common">Wild potato</name>
    <dbReference type="NCBI Taxonomy" id="147425"/>
    <lineage>
        <taxon>Eukaryota</taxon>
        <taxon>Viridiplantae</taxon>
        <taxon>Streptophyta</taxon>
        <taxon>Embryophyta</taxon>
        <taxon>Tracheophyta</taxon>
        <taxon>Spermatophyta</taxon>
        <taxon>Magnoliopsida</taxon>
        <taxon>eudicotyledons</taxon>
        <taxon>Gunneridae</taxon>
        <taxon>Pentapetalae</taxon>
        <taxon>asterids</taxon>
        <taxon>lamiids</taxon>
        <taxon>Solanales</taxon>
        <taxon>Solanaceae</taxon>
        <taxon>Solanoideae</taxon>
        <taxon>Solaneae</taxon>
        <taxon>Solanum</taxon>
    </lineage>
</organism>
<dbReference type="Proteomes" id="UP001371456">
    <property type="component" value="Unassembled WGS sequence"/>
</dbReference>
<evidence type="ECO:0000259" key="2">
    <source>
        <dbReference type="Pfam" id="PF03732"/>
    </source>
</evidence>
<accession>A0AAN8Y5H9</accession>
<reference evidence="3 4" key="1">
    <citation type="submission" date="2024-02" db="EMBL/GenBank/DDBJ databases">
        <title>de novo genome assembly of Solanum bulbocastanum strain 11H21.</title>
        <authorList>
            <person name="Hosaka A.J."/>
        </authorList>
    </citation>
    <scope>NUCLEOTIDE SEQUENCE [LARGE SCALE GENOMIC DNA]</scope>
    <source>
        <tissue evidence="3">Young leaves</tissue>
    </source>
</reference>
<feature type="region of interest" description="Disordered" evidence="1">
    <location>
        <begin position="189"/>
        <end position="267"/>
    </location>
</feature>
<keyword evidence="4" id="KW-1185">Reference proteome</keyword>
<feature type="domain" description="Retrotransposon gag" evidence="2">
    <location>
        <begin position="86"/>
        <end position="168"/>
    </location>
</feature>
<proteinExistence type="predicted"/>
<comment type="caution">
    <text evidence="3">The sequence shown here is derived from an EMBL/GenBank/DDBJ whole genome shotgun (WGS) entry which is preliminary data.</text>
</comment>